<organism>
    <name type="scientific">Branchiostoma floridae</name>
    <name type="common">Florida lancelet</name>
    <name type="synonym">Amphioxus</name>
    <dbReference type="NCBI Taxonomy" id="7739"/>
    <lineage>
        <taxon>Eukaryota</taxon>
        <taxon>Metazoa</taxon>
        <taxon>Chordata</taxon>
        <taxon>Cephalochordata</taxon>
        <taxon>Leptocardii</taxon>
        <taxon>Amphioxiformes</taxon>
        <taxon>Branchiostomatidae</taxon>
        <taxon>Branchiostoma</taxon>
    </lineage>
</organism>
<comment type="subcellular location">
    <subcellularLocation>
        <location evidence="1">Cell membrane</location>
        <topology evidence="1">Multi-pass membrane protein</topology>
    </subcellularLocation>
</comment>
<feature type="domain" description="G-protein coupled receptors family 1 profile" evidence="14">
    <location>
        <begin position="19"/>
        <end position="280"/>
    </location>
</feature>
<evidence type="ECO:0000256" key="6">
    <source>
        <dbReference type="ARBA" id="ARBA00023136"/>
    </source>
</evidence>
<reference evidence="15" key="1">
    <citation type="journal article" date="2008" name="Nature">
        <title>The amphioxus genome and the evolution of the chordate karyotype.</title>
        <authorList>
            <consortium name="US DOE Joint Genome Institute (JGI-PGF)"/>
            <person name="Putnam N.H."/>
            <person name="Butts T."/>
            <person name="Ferrier D.E.K."/>
            <person name="Furlong R.F."/>
            <person name="Hellsten U."/>
            <person name="Kawashima T."/>
            <person name="Robinson-Rechavi M."/>
            <person name="Shoguchi E."/>
            <person name="Terry A."/>
            <person name="Yu J.-K."/>
            <person name="Benito-Gutierrez E.L."/>
            <person name="Dubchak I."/>
            <person name="Garcia-Fernandez J."/>
            <person name="Gibson-Brown J.J."/>
            <person name="Grigoriev I.V."/>
            <person name="Horton A.C."/>
            <person name="de Jong P.J."/>
            <person name="Jurka J."/>
            <person name="Kapitonov V.V."/>
            <person name="Kohara Y."/>
            <person name="Kuroki Y."/>
            <person name="Lindquist E."/>
            <person name="Lucas S."/>
            <person name="Osoegawa K."/>
            <person name="Pennacchio L.A."/>
            <person name="Salamov A.A."/>
            <person name="Satou Y."/>
            <person name="Sauka-Spengler T."/>
            <person name="Schmutz J."/>
            <person name="Shin-I T."/>
            <person name="Toyoda A."/>
            <person name="Bronner-Fraser M."/>
            <person name="Fujiyama A."/>
            <person name="Holland L.Z."/>
            <person name="Holland P.W.H."/>
            <person name="Satoh N."/>
            <person name="Rokhsar D.S."/>
        </authorList>
    </citation>
    <scope>NUCLEOTIDE SEQUENCE [LARGE SCALE GENOMIC DNA]</scope>
    <source>
        <strain evidence="15">S238N-H82</strain>
        <tissue evidence="15">Testes</tissue>
    </source>
</reference>
<evidence type="ECO:0000256" key="3">
    <source>
        <dbReference type="ARBA" id="ARBA00022692"/>
    </source>
</evidence>
<dbReference type="SMART" id="SM01381">
    <property type="entry name" value="7TM_GPCR_Srsx"/>
    <property type="match status" value="1"/>
</dbReference>
<comment type="similarity">
    <text evidence="12">Belongs to the G-protein coupled receptor 1 family.</text>
</comment>
<protein>
    <recommendedName>
        <fullName evidence="14">G-protein coupled receptors family 1 profile domain-containing protein</fullName>
    </recommendedName>
</protein>
<keyword evidence="5 12" id="KW-0297">G-protein coupled receptor</keyword>
<evidence type="ECO:0000256" key="2">
    <source>
        <dbReference type="ARBA" id="ARBA00022475"/>
    </source>
</evidence>
<keyword evidence="6 13" id="KW-0472">Membrane</keyword>
<evidence type="ECO:0000256" key="1">
    <source>
        <dbReference type="ARBA" id="ARBA00004651"/>
    </source>
</evidence>
<feature type="transmembrane region" description="Helical" evidence="13">
    <location>
        <begin position="264"/>
        <end position="283"/>
    </location>
</feature>
<proteinExistence type="inferred from homology"/>
<dbReference type="EMBL" id="GG666580">
    <property type="protein sequence ID" value="EEN52511.1"/>
    <property type="molecule type" value="Genomic_DNA"/>
</dbReference>
<name>C3Z4K5_BRAFL</name>
<dbReference type="Gene3D" id="1.20.1070.10">
    <property type="entry name" value="Rhodopsin 7-helix transmembrane proteins"/>
    <property type="match status" value="1"/>
</dbReference>
<feature type="non-terminal residue" evidence="15">
    <location>
        <position position="1"/>
    </location>
</feature>
<keyword evidence="2" id="KW-1003">Cell membrane</keyword>
<dbReference type="InParanoid" id="C3Z4K5"/>
<comment type="function">
    <text evidence="11">Receptor for NPAF (A-18-F-amide) and NPFF (F-8-F-amide) neuropeptides, also known as morphine-modulating peptides. Can also be activated by a variety of naturally occurring or synthetic FMRF-amide like ligands. This receptor mediates its action by association with G proteins that activate a phosphatidylinositol-calcium second messenger system.</text>
</comment>
<evidence type="ECO:0000256" key="11">
    <source>
        <dbReference type="ARBA" id="ARBA00025478"/>
    </source>
</evidence>
<dbReference type="PANTHER" id="PTHR24241">
    <property type="entry name" value="NEUROPEPTIDE RECEPTOR-RELATED G-PROTEIN COUPLED RECEPTOR"/>
    <property type="match status" value="1"/>
</dbReference>
<sequence>VLVVFILSYLLIFLLCLIGNMMVCFAILRIPRMRTVTNYFLMNLAVSDLLVAFFCIPFTLVDNVILGWQFGDVMCKLTPGVQVVSVAASIFTLVAVAVDRFYSVVYPTEPKLSGKDMLKILCAVWGFALIFSVPQSLLMEDKTESFEGELFLHTCKENAPDWRQAYTVCLFLFCYVGPLGVIVFLYARIGYAVWSKPTPGGDTAPNEIKQVSLKKKCKVIKMLLIVVVMLGLLWLPLHTIFMLYDFGNLNKQQRDVVDVYIYPVAHWMSYLSSSLNPIIYGYYNENFRTAYKN</sequence>
<dbReference type="InterPro" id="IPR005395">
    <property type="entry name" value="NPFF_rcpt"/>
</dbReference>
<dbReference type="SUPFAM" id="SSF81321">
    <property type="entry name" value="Family A G protein-coupled receptor-like"/>
    <property type="match status" value="1"/>
</dbReference>
<evidence type="ECO:0000313" key="15">
    <source>
        <dbReference type="EMBL" id="EEN52511.1"/>
    </source>
</evidence>
<dbReference type="PROSITE" id="PS00237">
    <property type="entry name" value="G_PROTEIN_RECEP_F1_1"/>
    <property type="match status" value="1"/>
</dbReference>
<accession>C3Z4K5</accession>
<gene>
    <name evidence="15" type="ORF">BRAFLDRAFT_211709</name>
</gene>
<dbReference type="AlphaFoldDB" id="C3Z4K5"/>
<dbReference type="PRINTS" id="PR01570">
    <property type="entry name" value="NPFFRECEPTOR"/>
</dbReference>
<dbReference type="GO" id="GO:0005886">
    <property type="term" value="C:plasma membrane"/>
    <property type="evidence" value="ECO:0007669"/>
    <property type="project" value="UniProtKB-SubCell"/>
</dbReference>
<evidence type="ECO:0000256" key="10">
    <source>
        <dbReference type="ARBA" id="ARBA00023224"/>
    </source>
</evidence>
<feature type="transmembrane region" description="Helical" evidence="13">
    <location>
        <begin position="222"/>
        <end position="244"/>
    </location>
</feature>
<feature type="transmembrane region" description="Helical" evidence="13">
    <location>
        <begin position="6"/>
        <end position="28"/>
    </location>
</feature>
<dbReference type="InterPro" id="IPR017452">
    <property type="entry name" value="GPCR_Rhodpsn_7TM"/>
</dbReference>
<evidence type="ECO:0000256" key="5">
    <source>
        <dbReference type="ARBA" id="ARBA00023040"/>
    </source>
</evidence>
<feature type="transmembrane region" description="Helical" evidence="13">
    <location>
        <begin position="118"/>
        <end position="138"/>
    </location>
</feature>
<evidence type="ECO:0000259" key="14">
    <source>
        <dbReference type="PROSITE" id="PS50262"/>
    </source>
</evidence>
<feature type="transmembrane region" description="Helical" evidence="13">
    <location>
        <begin position="80"/>
        <end position="98"/>
    </location>
</feature>
<dbReference type="GO" id="GO:0008188">
    <property type="term" value="F:neuropeptide receptor activity"/>
    <property type="evidence" value="ECO:0007669"/>
    <property type="project" value="InterPro"/>
</dbReference>
<dbReference type="PANTHER" id="PTHR24241:SF76">
    <property type="entry name" value="NEUROPEPTIDE SIFAMIDE RECEPTOR"/>
    <property type="match status" value="1"/>
</dbReference>
<evidence type="ECO:0000256" key="9">
    <source>
        <dbReference type="ARBA" id="ARBA00023180"/>
    </source>
</evidence>
<keyword evidence="4 13" id="KW-1133">Transmembrane helix</keyword>
<evidence type="ECO:0000256" key="12">
    <source>
        <dbReference type="RuleBase" id="RU000688"/>
    </source>
</evidence>
<dbReference type="Pfam" id="PF00001">
    <property type="entry name" value="7tm_1"/>
    <property type="match status" value="1"/>
</dbReference>
<keyword evidence="10 12" id="KW-0807">Transducer</keyword>
<feature type="transmembrane region" description="Helical" evidence="13">
    <location>
        <begin position="165"/>
        <end position="187"/>
    </location>
</feature>
<keyword evidence="3 12" id="KW-0812">Transmembrane</keyword>
<evidence type="ECO:0000256" key="4">
    <source>
        <dbReference type="ARBA" id="ARBA00022989"/>
    </source>
</evidence>
<feature type="non-terminal residue" evidence="15">
    <location>
        <position position="293"/>
    </location>
</feature>
<dbReference type="eggNOG" id="KOG3656">
    <property type="taxonomic scope" value="Eukaryota"/>
</dbReference>
<keyword evidence="9" id="KW-0325">Glycoprotein</keyword>
<evidence type="ECO:0000256" key="8">
    <source>
        <dbReference type="ARBA" id="ARBA00023170"/>
    </source>
</evidence>
<dbReference type="InterPro" id="IPR000276">
    <property type="entry name" value="GPCR_Rhodpsn"/>
</dbReference>
<evidence type="ECO:0000256" key="7">
    <source>
        <dbReference type="ARBA" id="ARBA00023157"/>
    </source>
</evidence>
<dbReference type="PROSITE" id="PS50262">
    <property type="entry name" value="G_PROTEIN_RECEP_F1_2"/>
    <property type="match status" value="1"/>
</dbReference>
<keyword evidence="7" id="KW-1015">Disulfide bond</keyword>
<dbReference type="CDD" id="cd15207">
    <property type="entry name" value="7tmA_NPFFR"/>
    <property type="match status" value="1"/>
</dbReference>
<evidence type="ECO:0000256" key="13">
    <source>
        <dbReference type="SAM" id="Phobius"/>
    </source>
</evidence>
<keyword evidence="8 12" id="KW-0675">Receptor</keyword>
<dbReference type="PRINTS" id="PR00237">
    <property type="entry name" value="GPCRRHODOPSN"/>
</dbReference>
<feature type="transmembrane region" description="Helical" evidence="13">
    <location>
        <begin position="40"/>
        <end position="60"/>
    </location>
</feature>